<feature type="compositionally biased region" description="Low complexity" evidence="2">
    <location>
        <begin position="1050"/>
        <end position="1062"/>
    </location>
</feature>
<keyword evidence="3" id="KW-0472">Membrane</keyword>
<organism evidence="4">
    <name type="scientific">Mesocestoides corti</name>
    <name type="common">Flatworm</name>
    <dbReference type="NCBI Taxonomy" id="53468"/>
    <lineage>
        <taxon>Eukaryota</taxon>
        <taxon>Metazoa</taxon>
        <taxon>Spiralia</taxon>
        <taxon>Lophotrochozoa</taxon>
        <taxon>Platyhelminthes</taxon>
        <taxon>Cestoda</taxon>
        <taxon>Eucestoda</taxon>
        <taxon>Cyclophyllidea</taxon>
        <taxon>Mesocestoididae</taxon>
        <taxon>Mesocestoides</taxon>
    </lineage>
</organism>
<evidence type="ECO:0000256" key="2">
    <source>
        <dbReference type="SAM" id="MobiDB-lite"/>
    </source>
</evidence>
<feature type="coiled-coil region" evidence="1">
    <location>
        <begin position="905"/>
        <end position="932"/>
    </location>
</feature>
<reference evidence="4" key="1">
    <citation type="submission" date="2019-11" db="UniProtKB">
        <authorList>
            <consortium name="WormBaseParasite"/>
        </authorList>
    </citation>
    <scope>IDENTIFICATION</scope>
</reference>
<feature type="region of interest" description="Disordered" evidence="2">
    <location>
        <begin position="1047"/>
        <end position="1098"/>
    </location>
</feature>
<name>A0A5K3ESE9_MESCO</name>
<keyword evidence="3" id="KW-1133">Transmembrane helix</keyword>
<feature type="region of interest" description="Disordered" evidence="2">
    <location>
        <begin position="767"/>
        <end position="792"/>
    </location>
</feature>
<keyword evidence="3" id="KW-0812">Transmembrane</keyword>
<feature type="compositionally biased region" description="Basic and acidic residues" evidence="2">
    <location>
        <begin position="294"/>
        <end position="303"/>
    </location>
</feature>
<dbReference type="WBParaSite" id="MCU_002334-RB">
    <property type="protein sequence ID" value="MCU_002334-RB"/>
    <property type="gene ID" value="MCU_002334"/>
</dbReference>
<feature type="region of interest" description="Disordered" evidence="2">
    <location>
        <begin position="294"/>
        <end position="352"/>
    </location>
</feature>
<sequence>MNTRNLSALELSKEIKKLLDAVLSIRNDFMKKQNRVDEFGYSNFHDELNILQTMRRSLKRNIIAKFADDSLCYNAGARNADNLKFILHQLDLVESELEATAAFIKPKDPIQHFEEVIEAIEQDLETNFCWLRRIQSNLPHRQNWMQFLTCLSDPERDASLTYYRVALSEVHLRGKCISTIHRLLRLLTREKPPDKQMSTTVKRLHTSNASCEKLCYEVWIRLLELLLFLDRRASPNELDKTTTFSLDRLQNWRKDISTTKHSVLRMAPITFQPDPRCLSLNDRLLLRTNEQSREIGKVDRRQSEAPAAHDGSLESVNVPANDEPSQKNGLKPKTVSSNMLGSNTSNRTEINRQSHCNGDAHATMVTGDNEENAIDDNENKLRNAGDTGGYLPKPECLSKSDWPSLLTRQLKFRNGVLIGSSATGMKRVQDLPRSPASISHSEARKIISQMPTGSDIVSTFSPEAVLSEAKKGSSEQRVDSYLAAAETNEMAISQQHSNSNVDIRAAKLRKSWSADHLAQATAARAWSLDDLNGPQTDKTVSVSHSPDDTTTYPLEVSEHLTTFWDNYQAPYYSCLGGLSSMGPKANVPANLIWEDVFFDETEALDFESCHQRLQSTTRQIDEWSFDGLSCTPLSNLDTDDIRDDNDARSQSSAMLLEGTDKDPFSEDDAQPVASIEMVDKCLQTEVVSEIKPNGYVLSTTAYSNASLGIISQDPTTTHTSGYESGPDLAHSFFQRTSFSSVRDSNSMSQQNSLPHVVTHDSAVQTVHSPHNYRCNPSSAITEEPSEQGSANGTSSIDILLQSERSLIQLREFIYGIVVGTGGSNSSQPSANTLVHRGRRQMRCTVAVDESTSPSSMIKSFNCMLNSVEQNVRMLERLMRPGELHSQQVAALCDRWKIWLKWIHSRKSELQNLKTLQDRIHELSTKVSLLRRLSGNVSNRTSLLSNSGPSFNLQVLGTEFHSVTEEAENLRQLLLKQRRQEMNRLHFVDPDTPELSHLETQFAKRYNNLLDQAIEEACSLADQASSARSEFAYLESLTDRLQMSTPLTRVTTQSSDLDSSQQTVRPLSRTDTNHSSPDRYVDISNQNSPSEPDQECADPRNGLLTSTYYPLIAFMIVLMSISFLWGVVLSLERFCPHPCPGPTRPGWFGVYFHRTGIPPH</sequence>
<keyword evidence="1" id="KW-0175">Coiled coil</keyword>
<feature type="transmembrane region" description="Helical" evidence="3">
    <location>
        <begin position="1107"/>
        <end position="1127"/>
    </location>
</feature>
<evidence type="ECO:0000313" key="4">
    <source>
        <dbReference type="WBParaSite" id="MCU_002334-RB"/>
    </source>
</evidence>
<proteinExistence type="predicted"/>
<dbReference type="AlphaFoldDB" id="A0A5K3ESE9"/>
<protein>
    <submittedName>
        <fullName evidence="4">KASH domain-containing protein</fullName>
    </submittedName>
</protein>
<evidence type="ECO:0000256" key="3">
    <source>
        <dbReference type="SAM" id="Phobius"/>
    </source>
</evidence>
<accession>A0A5K3ESE9</accession>
<evidence type="ECO:0000256" key="1">
    <source>
        <dbReference type="SAM" id="Coils"/>
    </source>
</evidence>
<feature type="compositionally biased region" description="Polar residues" evidence="2">
    <location>
        <begin position="334"/>
        <end position="352"/>
    </location>
</feature>